<evidence type="ECO:0000313" key="9">
    <source>
        <dbReference type="Proteomes" id="UP000030764"/>
    </source>
</evidence>
<dbReference type="PRINTS" id="PR02038">
    <property type="entry name" value="AURORABORA"/>
</dbReference>
<feature type="region of interest" description="Disordered" evidence="6">
    <location>
        <begin position="416"/>
        <end position="452"/>
    </location>
</feature>
<dbReference type="PANTHER" id="PTHR14728">
    <property type="entry name" value="PROTEIN AURORA BOREALIS"/>
    <property type="match status" value="1"/>
</dbReference>
<dbReference type="GO" id="GO:0060236">
    <property type="term" value="P:regulation of mitotic spindle organization"/>
    <property type="evidence" value="ECO:0007669"/>
    <property type="project" value="TreeGrafter"/>
</dbReference>
<sequence length="504" mass="55456">MSDTRPEMQCDGQESQDAEESLSAIVMSAAQRNYARRLQRFLARGVSPLVDARRSDETGTRKNDVQSQLQPISESATDQEVLGENFESSQDSNSVFTDSQSQINVSGTPIERQLALRSYQSAVAMAHLKNPQIRSLSASVCPGYSKTPVVGNVVRNPFDPNAIENVCQVMNSPSLFAFKRSEASSNPTFQWSPEQLAKIQPAQLDEDGVSERESYFSPKMERKIQAAIDNFFERGLVHPSPQLRTSASPLELTSVSACESPMATSTTKKQAKTKNAMCQTLFTFPPNFDMDFFLGRTRFRLSDRTLNNEERAFRRKLFTQHHQGDDKLPMDQQFPNSSKSFEGTTPDELSMCDMETALLPATGEAACKTPGEALTPSFLCDSIHSGALSLSSIERHNNRNNLNDDAMDTNDNVHMEGTPTNRNDVGRSAFYGNESGTMLDSNGRVDSSTPANAAGQKWLESLSTIDLSHDTLTTTNEDKGHPIGSRSLDSGIASGDMTSHDNDM</sequence>
<feature type="region of interest" description="Disordered" evidence="6">
    <location>
        <begin position="1"/>
        <end position="21"/>
    </location>
</feature>
<dbReference type="PANTHER" id="PTHR14728:SF2">
    <property type="entry name" value="PROTEIN AURORA BOREALIS"/>
    <property type="match status" value="1"/>
</dbReference>
<dbReference type="GO" id="GO:0005634">
    <property type="term" value="C:nucleus"/>
    <property type="evidence" value="ECO:0007669"/>
    <property type="project" value="TreeGrafter"/>
</dbReference>
<evidence type="ECO:0000256" key="5">
    <source>
        <dbReference type="ARBA" id="ARBA00023306"/>
    </source>
</evidence>
<feature type="compositionally biased region" description="Polar residues" evidence="6">
    <location>
        <begin position="65"/>
        <end position="75"/>
    </location>
</feature>
<keyword evidence="4" id="KW-0498">Mitosis</keyword>
<dbReference type="EMBL" id="KL367510">
    <property type="protein sequence ID" value="KFD67882.1"/>
    <property type="molecule type" value="Genomic_DNA"/>
</dbReference>
<organism evidence="8">
    <name type="scientific">Trichuris suis</name>
    <name type="common">pig whipworm</name>
    <dbReference type="NCBI Taxonomy" id="68888"/>
    <lineage>
        <taxon>Eukaryota</taxon>
        <taxon>Metazoa</taxon>
        <taxon>Ecdysozoa</taxon>
        <taxon>Nematoda</taxon>
        <taxon>Enoplea</taxon>
        <taxon>Dorylaimia</taxon>
        <taxon>Trichinellida</taxon>
        <taxon>Trichuridae</taxon>
        <taxon>Trichuris</taxon>
    </lineage>
</organism>
<evidence type="ECO:0000313" key="7">
    <source>
        <dbReference type="EMBL" id="KFD48765.1"/>
    </source>
</evidence>
<dbReference type="Pfam" id="PF15280">
    <property type="entry name" value="BORA_N"/>
    <property type="match status" value="1"/>
</dbReference>
<name>A0A085NEI6_9BILA</name>
<evidence type="ECO:0000313" key="8">
    <source>
        <dbReference type="EMBL" id="KFD67882.1"/>
    </source>
</evidence>
<proteinExistence type="inferred from homology"/>
<feature type="compositionally biased region" description="Basic and acidic residues" evidence="6">
    <location>
        <begin position="53"/>
        <end position="64"/>
    </location>
</feature>
<protein>
    <recommendedName>
        <fullName evidence="2">Protein aurora borealis</fullName>
    </recommendedName>
</protein>
<reference evidence="8 9" key="1">
    <citation type="journal article" date="2014" name="Nat. Genet.">
        <title>Genome and transcriptome of the porcine whipworm Trichuris suis.</title>
        <authorList>
            <person name="Jex A.R."/>
            <person name="Nejsum P."/>
            <person name="Schwarz E.M."/>
            <person name="Hu L."/>
            <person name="Young N.D."/>
            <person name="Hall R.S."/>
            <person name="Korhonen P.K."/>
            <person name="Liao S."/>
            <person name="Thamsborg S."/>
            <person name="Xia J."/>
            <person name="Xu P."/>
            <person name="Wang S."/>
            <person name="Scheerlinck J.P."/>
            <person name="Hofmann A."/>
            <person name="Sternberg P.W."/>
            <person name="Wang J."/>
            <person name="Gasser R.B."/>
        </authorList>
    </citation>
    <scope>NUCLEOTIDE SEQUENCE [LARGE SCALE GENOMIC DNA]</scope>
    <source>
        <strain evidence="8">DCEP-RM93F</strain>
        <strain evidence="7">DCEP-RM93M</strain>
    </source>
</reference>
<dbReference type="GO" id="GO:0007088">
    <property type="term" value="P:regulation of mitotic nuclear division"/>
    <property type="evidence" value="ECO:0007669"/>
    <property type="project" value="TreeGrafter"/>
</dbReference>
<comment type="similarity">
    <text evidence="1">Belongs to the BORA family.</text>
</comment>
<dbReference type="AlphaFoldDB" id="A0A085NEI6"/>
<keyword evidence="5" id="KW-0131">Cell cycle</keyword>
<keyword evidence="3" id="KW-0132">Cell division</keyword>
<feature type="compositionally biased region" description="Polar residues" evidence="6">
    <location>
        <begin position="434"/>
        <end position="451"/>
    </location>
</feature>
<evidence type="ECO:0000256" key="6">
    <source>
        <dbReference type="SAM" id="MobiDB-lite"/>
    </source>
</evidence>
<evidence type="ECO:0000256" key="1">
    <source>
        <dbReference type="ARBA" id="ARBA00010963"/>
    </source>
</evidence>
<evidence type="ECO:0000256" key="4">
    <source>
        <dbReference type="ARBA" id="ARBA00022776"/>
    </source>
</evidence>
<dbReference type="Proteomes" id="UP000030764">
    <property type="component" value="Unassembled WGS sequence"/>
</dbReference>
<evidence type="ECO:0000256" key="2">
    <source>
        <dbReference type="ARBA" id="ARBA00020055"/>
    </source>
</evidence>
<dbReference type="GO" id="GO:0051301">
    <property type="term" value="P:cell division"/>
    <property type="evidence" value="ECO:0007669"/>
    <property type="project" value="UniProtKB-KW"/>
</dbReference>
<gene>
    <name evidence="7" type="ORF">M513_10395</name>
    <name evidence="8" type="ORF">M514_10395</name>
</gene>
<evidence type="ECO:0000256" key="3">
    <source>
        <dbReference type="ARBA" id="ARBA00022618"/>
    </source>
</evidence>
<dbReference type="InterPro" id="IPR023252">
    <property type="entry name" value="Aurora_borealis_protein"/>
</dbReference>
<dbReference type="GO" id="GO:0005737">
    <property type="term" value="C:cytoplasm"/>
    <property type="evidence" value="ECO:0007669"/>
    <property type="project" value="TreeGrafter"/>
</dbReference>
<dbReference type="Proteomes" id="UP000030758">
    <property type="component" value="Unassembled WGS sequence"/>
</dbReference>
<feature type="region of interest" description="Disordered" evidence="6">
    <location>
        <begin position="472"/>
        <end position="504"/>
    </location>
</feature>
<dbReference type="GO" id="GO:0019901">
    <property type="term" value="F:protein kinase binding"/>
    <property type="evidence" value="ECO:0007669"/>
    <property type="project" value="TreeGrafter"/>
</dbReference>
<keyword evidence="9" id="KW-1185">Reference proteome</keyword>
<accession>A0A085NEI6</accession>
<dbReference type="EMBL" id="KL363285">
    <property type="protein sequence ID" value="KFD48765.1"/>
    <property type="molecule type" value="Genomic_DNA"/>
</dbReference>
<feature type="region of interest" description="Disordered" evidence="6">
    <location>
        <begin position="53"/>
        <end position="75"/>
    </location>
</feature>
<feature type="region of interest" description="Disordered" evidence="6">
    <location>
        <begin position="320"/>
        <end position="346"/>
    </location>
</feature>
<feature type="compositionally biased region" description="Polar residues" evidence="6">
    <location>
        <begin position="333"/>
        <end position="343"/>
    </location>
</feature>